<evidence type="ECO:0000256" key="1">
    <source>
        <dbReference type="SAM" id="MobiDB-lite"/>
    </source>
</evidence>
<feature type="region of interest" description="Disordered" evidence="1">
    <location>
        <begin position="117"/>
        <end position="156"/>
    </location>
</feature>
<dbReference type="InterPro" id="IPR001969">
    <property type="entry name" value="Aspartic_peptidase_AS"/>
</dbReference>
<evidence type="ECO:0008006" key="3">
    <source>
        <dbReference type="Google" id="ProtNLM"/>
    </source>
</evidence>
<name>A0A2N9GUH5_FAGSY</name>
<accession>A0A2N9GUH5</accession>
<dbReference type="EMBL" id="OIVN01002402">
    <property type="protein sequence ID" value="SPD03312.1"/>
    <property type="molecule type" value="Genomic_DNA"/>
</dbReference>
<dbReference type="Gene3D" id="2.40.70.10">
    <property type="entry name" value="Acid Proteases"/>
    <property type="match status" value="1"/>
</dbReference>
<gene>
    <name evidence="2" type="ORF">FSB_LOCUS31194</name>
</gene>
<evidence type="ECO:0000313" key="2">
    <source>
        <dbReference type="EMBL" id="SPD03312.1"/>
    </source>
</evidence>
<dbReference type="AlphaFoldDB" id="A0A2N9GUH5"/>
<reference evidence="2" key="1">
    <citation type="submission" date="2018-02" db="EMBL/GenBank/DDBJ databases">
        <authorList>
            <person name="Cohen D.B."/>
            <person name="Kent A.D."/>
        </authorList>
    </citation>
    <scope>NUCLEOTIDE SEQUENCE</scope>
</reference>
<dbReference type="GO" id="GO:0004190">
    <property type="term" value="F:aspartic-type endopeptidase activity"/>
    <property type="evidence" value="ECO:0007669"/>
    <property type="project" value="InterPro"/>
</dbReference>
<dbReference type="InterPro" id="IPR021109">
    <property type="entry name" value="Peptidase_aspartic_dom_sf"/>
</dbReference>
<dbReference type="PANTHER" id="PTHR33240">
    <property type="entry name" value="OS08G0508500 PROTEIN"/>
    <property type="match status" value="1"/>
</dbReference>
<dbReference type="SUPFAM" id="SSF50630">
    <property type="entry name" value="Acid proteases"/>
    <property type="match status" value="1"/>
</dbReference>
<feature type="compositionally biased region" description="Polar residues" evidence="1">
    <location>
        <begin position="118"/>
        <end position="129"/>
    </location>
</feature>
<dbReference type="CDD" id="cd00303">
    <property type="entry name" value="retropepsin_like"/>
    <property type="match status" value="1"/>
</dbReference>
<proteinExistence type="predicted"/>
<dbReference type="GO" id="GO:0006508">
    <property type="term" value="P:proteolysis"/>
    <property type="evidence" value="ECO:0007669"/>
    <property type="project" value="InterPro"/>
</dbReference>
<organism evidence="2">
    <name type="scientific">Fagus sylvatica</name>
    <name type="common">Beechnut</name>
    <dbReference type="NCBI Taxonomy" id="28930"/>
    <lineage>
        <taxon>Eukaryota</taxon>
        <taxon>Viridiplantae</taxon>
        <taxon>Streptophyta</taxon>
        <taxon>Embryophyta</taxon>
        <taxon>Tracheophyta</taxon>
        <taxon>Spermatophyta</taxon>
        <taxon>Magnoliopsida</taxon>
        <taxon>eudicotyledons</taxon>
        <taxon>Gunneridae</taxon>
        <taxon>Pentapetalae</taxon>
        <taxon>rosids</taxon>
        <taxon>fabids</taxon>
        <taxon>Fagales</taxon>
        <taxon>Fagaceae</taxon>
        <taxon>Fagus</taxon>
    </lineage>
</organism>
<protein>
    <recommendedName>
        <fullName evidence="3">Peptidase A2 domain-containing protein</fullName>
    </recommendedName>
</protein>
<sequence>MVHDAQVGFYSYLDDMVEVFCTKYFHFEDKITLLTPHNTKQGPTEGLLAYIKGFKDAALDCYGNHEESELVEICITNMLTEYRAHLENLDIIKFTVLLQKAGKTALFVKSQVEKPKRNGQQVLAMSTQPDTKRKRQGDKLPTERPPTEEQKKHERVGQTIARGAEEPLAATYKWKGATNVVIHGLGAKARKMATEVLVSIKVEYGAQCFTAEAHASRAYLEATNTISFTNEDMEVKYPDHKRPLYLTTSINKVQVQRALVDTGSSLNLIPMSTLQAANISRRKIHGTPMKVTGFGGATEYTMGHIQLALKVDPSYPLFIFMS</sequence>
<dbReference type="PROSITE" id="PS00141">
    <property type="entry name" value="ASP_PROTEASE"/>
    <property type="match status" value="1"/>
</dbReference>
<dbReference type="PANTHER" id="PTHR33240:SF15">
    <property type="entry name" value="GAG-PRO-LIKE PROTEIN"/>
    <property type="match status" value="1"/>
</dbReference>
<feature type="compositionally biased region" description="Basic and acidic residues" evidence="1">
    <location>
        <begin position="137"/>
        <end position="156"/>
    </location>
</feature>